<reference evidence="3 4" key="1">
    <citation type="submission" date="2016-09" db="EMBL/GenBank/DDBJ databases">
        <title>Rhizobium sp. nov., a novel species isolated from the rice rhizosphere.</title>
        <authorList>
            <person name="Zhao J."/>
            <person name="Zhang X."/>
        </authorList>
    </citation>
    <scope>NUCLEOTIDE SEQUENCE [LARGE SCALE GENOMIC DNA]</scope>
    <source>
        <strain evidence="3 4">MH17</strain>
    </source>
</reference>
<dbReference type="Proteomes" id="UP000186143">
    <property type="component" value="Unassembled WGS sequence"/>
</dbReference>
<dbReference type="AlphaFoldDB" id="A0A1Q9AI00"/>
<name>A0A1Q9AI00_9HYPH</name>
<accession>A0A1Q9AI00</accession>
<evidence type="ECO:0000313" key="4">
    <source>
        <dbReference type="Proteomes" id="UP000186143"/>
    </source>
</evidence>
<dbReference type="InterPro" id="IPR009045">
    <property type="entry name" value="Zn_M74/Hedgehog-like"/>
</dbReference>
<gene>
    <name evidence="3" type="ORF">BJF92_13875</name>
</gene>
<sequence>MPKYSLTTPLGPNRAKLNGALSGARNKTMLTLIGNPRGNYSDDCRWPTNKKVLDLIIQKNVGPFKVSGLKPAVETLELIFADIRAHEPEIYAVLGTAGMLCCRYVRGSTTSISNHSWGTAIDLTLEGVLDKRGDERAQVGLLSIYKYFNAHSFFWGAAFPTEDAMHFEASEQLIRTWSAQGLFGAHPPPLSDEIFELGDRGPNVKELQELLNHKLGLDLDADGIFGPATRAAVMEFQREQGLPITGALLPAQLDRLAA</sequence>
<dbReference type="SUPFAM" id="SSF55166">
    <property type="entry name" value="Hedgehog/DD-peptidase"/>
    <property type="match status" value="1"/>
</dbReference>
<dbReference type="InterPro" id="IPR039561">
    <property type="entry name" value="Peptidase_M15C"/>
</dbReference>
<organism evidence="3 4">
    <name type="scientific">Xaviernesmea rhizosphaerae</name>
    <dbReference type="NCBI Taxonomy" id="1672749"/>
    <lineage>
        <taxon>Bacteria</taxon>
        <taxon>Pseudomonadati</taxon>
        <taxon>Pseudomonadota</taxon>
        <taxon>Alphaproteobacteria</taxon>
        <taxon>Hyphomicrobiales</taxon>
        <taxon>Rhizobiaceae</taxon>
        <taxon>Rhizobium/Agrobacterium group</taxon>
        <taxon>Xaviernesmea</taxon>
    </lineage>
</organism>
<dbReference type="Pfam" id="PF01471">
    <property type="entry name" value="PG_binding_1"/>
    <property type="match status" value="1"/>
</dbReference>
<dbReference type="GO" id="GO:0008233">
    <property type="term" value="F:peptidase activity"/>
    <property type="evidence" value="ECO:0007669"/>
    <property type="project" value="InterPro"/>
</dbReference>
<dbReference type="InterPro" id="IPR036366">
    <property type="entry name" value="PGBDSf"/>
</dbReference>
<dbReference type="OrthoDB" id="9799970at2"/>
<comment type="caution">
    <text evidence="3">The sequence shown here is derived from an EMBL/GenBank/DDBJ whole genome shotgun (WGS) entry which is preliminary data.</text>
</comment>
<feature type="domain" description="Peptidase M15C" evidence="2">
    <location>
        <begin position="107"/>
        <end position="168"/>
    </location>
</feature>
<evidence type="ECO:0000259" key="2">
    <source>
        <dbReference type="Pfam" id="PF13539"/>
    </source>
</evidence>
<feature type="domain" description="Peptidoglycan binding-like" evidence="1">
    <location>
        <begin position="200"/>
        <end position="254"/>
    </location>
</feature>
<dbReference type="InterPro" id="IPR002477">
    <property type="entry name" value="Peptidoglycan-bd-like"/>
</dbReference>
<dbReference type="Pfam" id="PF13539">
    <property type="entry name" value="Peptidase_M15_4"/>
    <property type="match status" value="1"/>
</dbReference>
<dbReference type="Gene3D" id="3.30.1380.10">
    <property type="match status" value="1"/>
</dbReference>
<dbReference type="Gene3D" id="1.10.101.10">
    <property type="entry name" value="PGBD-like superfamily/PGBD"/>
    <property type="match status" value="1"/>
</dbReference>
<evidence type="ECO:0000313" key="3">
    <source>
        <dbReference type="EMBL" id="OLP54889.1"/>
    </source>
</evidence>
<dbReference type="RefSeq" id="WP_075635449.1">
    <property type="nucleotide sequence ID" value="NZ_MKIO01000031.1"/>
</dbReference>
<dbReference type="SUPFAM" id="SSF47090">
    <property type="entry name" value="PGBD-like"/>
    <property type="match status" value="1"/>
</dbReference>
<dbReference type="InterPro" id="IPR036365">
    <property type="entry name" value="PGBD-like_sf"/>
</dbReference>
<dbReference type="EMBL" id="MKIO01000031">
    <property type="protein sequence ID" value="OLP54889.1"/>
    <property type="molecule type" value="Genomic_DNA"/>
</dbReference>
<evidence type="ECO:0000259" key="1">
    <source>
        <dbReference type="Pfam" id="PF01471"/>
    </source>
</evidence>
<proteinExistence type="predicted"/>
<protein>
    <submittedName>
        <fullName evidence="3">Uncharacterized protein</fullName>
    </submittedName>
</protein>